<accession>A0A0F9KLW2</accession>
<proteinExistence type="predicted"/>
<feature type="transmembrane region" description="Helical" evidence="1">
    <location>
        <begin position="61"/>
        <end position="79"/>
    </location>
</feature>
<comment type="caution">
    <text evidence="2">The sequence shown here is derived from an EMBL/GenBank/DDBJ whole genome shotgun (WGS) entry which is preliminary data.</text>
</comment>
<protein>
    <submittedName>
        <fullName evidence="2">Uncharacterized protein</fullName>
    </submittedName>
</protein>
<reference evidence="2" key="1">
    <citation type="journal article" date="2015" name="Nature">
        <title>Complex archaea that bridge the gap between prokaryotes and eukaryotes.</title>
        <authorList>
            <person name="Spang A."/>
            <person name="Saw J.H."/>
            <person name="Jorgensen S.L."/>
            <person name="Zaremba-Niedzwiedzka K."/>
            <person name="Martijn J."/>
            <person name="Lind A.E."/>
            <person name="van Eijk R."/>
            <person name="Schleper C."/>
            <person name="Guy L."/>
            <person name="Ettema T.J."/>
        </authorList>
    </citation>
    <scope>NUCLEOTIDE SEQUENCE</scope>
</reference>
<evidence type="ECO:0000256" key="1">
    <source>
        <dbReference type="SAM" id="Phobius"/>
    </source>
</evidence>
<keyword evidence="1" id="KW-1133">Transmembrane helix</keyword>
<dbReference type="EMBL" id="LAZR01014709">
    <property type="protein sequence ID" value="KKM16275.1"/>
    <property type="molecule type" value="Genomic_DNA"/>
</dbReference>
<evidence type="ECO:0000313" key="2">
    <source>
        <dbReference type="EMBL" id="KKM16275.1"/>
    </source>
</evidence>
<name>A0A0F9KLW2_9ZZZZ</name>
<organism evidence="2">
    <name type="scientific">marine sediment metagenome</name>
    <dbReference type="NCBI Taxonomy" id="412755"/>
    <lineage>
        <taxon>unclassified sequences</taxon>
        <taxon>metagenomes</taxon>
        <taxon>ecological metagenomes</taxon>
    </lineage>
</organism>
<gene>
    <name evidence="2" type="ORF">LCGC14_1687430</name>
</gene>
<keyword evidence="1" id="KW-0472">Membrane</keyword>
<keyword evidence="1" id="KW-0812">Transmembrane</keyword>
<feature type="transmembrane region" description="Helical" evidence="1">
    <location>
        <begin position="27"/>
        <end position="49"/>
    </location>
</feature>
<sequence>MKGWTHVKINNGKIHYEFSSSKTIRSLVSLAGFMLLIVGIFVFGAVVFGSDALAERLTAPVLGVYSSLTLGVLGALLRLQSNWSKDHKPAIIDKFIPPTGNDTGK</sequence>
<dbReference type="AlphaFoldDB" id="A0A0F9KLW2"/>